<dbReference type="Gene3D" id="3.40.50.740">
    <property type="match status" value="1"/>
</dbReference>
<keyword evidence="5" id="KW-0500">Molybdenum</keyword>
<dbReference type="Gene3D" id="3.40.228.10">
    <property type="entry name" value="Dimethylsulfoxide Reductase, domain 2"/>
    <property type="match status" value="1"/>
</dbReference>
<evidence type="ECO:0000256" key="3">
    <source>
        <dbReference type="ARBA" id="ARBA00010312"/>
    </source>
</evidence>
<evidence type="ECO:0000256" key="7">
    <source>
        <dbReference type="ARBA" id="ARBA00023002"/>
    </source>
</evidence>
<dbReference type="STRING" id="1789224.BFG52_10390"/>
<dbReference type="GO" id="GO:0016020">
    <property type="term" value="C:membrane"/>
    <property type="evidence" value="ECO:0007669"/>
    <property type="project" value="TreeGrafter"/>
</dbReference>
<keyword evidence="13" id="KW-1185">Reference proteome</keyword>
<organism evidence="12 13">
    <name type="scientific">Acinetobacter larvae</name>
    <dbReference type="NCBI Taxonomy" id="1789224"/>
    <lineage>
        <taxon>Bacteria</taxon>
        <taxon>Pseudomonadati</taxon>
        <taxon>Pseudomonadota</taxon>
        <taxon>Gammaproteobacteria</taxon>
        <taxon>Moraxellales</taxon>
        <taxon>Moraxellaceae</taxon>
        <taxon>Acinetobacter</taxon>
    </lineage>
</organism>
<dbReference type="SUPFAM" id="SSF50692">
    <property type="entry name" value="ADC-like"/>
    <property type="match status" value="1"/>
</dbReference>
<evidence type="ECO:0000259" key="11">
    <source>
        <dbReference type="Pfam" id="PF01568"/>
    </source>
</evidence>
<evidence type="ECO:0000256" key="6">
    <source>
        <dbReference type="ARBA" id="ARBA00022723"/>
    </source>
</evidence>
<gene>
    <name evidence="12" type="ORF">BFG52_10390</name>
</gene>
<dbReference type="InterPro" id="IPR041953">
    <property type="entry name" value="YdeP_MopB"/>
</dbReference>
<dbReference type="Pfam" id="PF01568">
    <property type="entry name" value="Molydop_binding"/>
    <property type="match status" value="1"/>
</dbReference>
<dbReference type="InterPro" id="IPR037951">
    <property type="entry name" value="MopB_CT_YdeP"/>
</dbReference>
<dbReference type="InterPro" id="IPR010046">
    <property type="entry name" value="Mopterin_OxRdtse_a_bac"/>
</dbReference>
<dbReference type="GO" id="GO:1990204">
    <property type="term" value="C:oxidoreductase complex"/>
    <property type="evidence" value="ECO:0007669"/>
    <property type="project" value="UniProtKB-ARBA"/>
</dbReference>
<dbReference type="InterPro" id="IPR050123">
    <property type="entry name" value="Prok_molybdopt-oxidoreductase"/>
</dbReference>
<feature type="domain" description="Molybdopterin dinucleotide-binding" evidence="11">
    <location>
        <begin position="660"/>
        <end position="766"/>
    </location>
</feature>
<dbReference type="Proteomes" id="UP000093391">
    <property type="component" value="Chromosome"/>
</dbReference>
<protein>
    <submittedName>
        <fullName evidence="12">CbbBc protein</fullName>
    </submittedName>
</protein>
<dbReference type="GO" id="GO:0045333">
    <property type="term" value="P:cellular respiration"/>
    <property type="evidence" value="ECO:0007669"/>
    <property type="project" value="UniProtKB-ARBA"/>
</dbReference>
<dbReference type="GO" id="GO:0043546">
    <property type="term" value="F:molybdopterin cofactor binding"/>
    <property type="evidence" value="ECO:0007669"/>
    <property type="project" value="InterPro"/>
</dbReference>
<proteinExistence type="inferred from homology"/>
<dbReference type="AlphaFoldDB" id="A0A1B2M438"/>
<evidence type="ECO:0000259" key="10">
    <source>
        <dbReference type="Pfam" id="PF00384"/>
    </source>
</evidence>
<keyword evidence="4" id="KW-0004">4Fe-4S</keyword>
<dbReference type="Pfam" id="PF00384">
    <property type="entry name" value="Molybdopterin"/>
    <property type="match status" value="1"/>
</dbReference>
<dbReference type="OrthoDB" id="5287431at2"/>
<dbReference type="CDD" id="cd02787">
    <property type="entry name" value="MopB_CT_ydeP"/>
    <property type="match status" value="1"/>
</dbReference>
<evidence type="ECO:0000313" key="12">
    <source>
        <dbReference type="EMBL" id="AOA59967.1"/>
    </source>
</evidence>
<keyword evidence="7" id="KW-0560">Oxidoreductase</keyword>
<feature type="domain" description="Molybdopterin oxidoreductase" evidence="10">
    <location>
        <begin position="118"/>
        <end position="500"/>
    </location>
</feature>
<evidence type="ECO:0000313" key="13">
    <source>
        <dbReference type="Proteomes" id="UP000093391"/>
    </source>
</evidence>
<dbReference type="CDD" id="cd02767">
    <property type="entry name" value="MopB_ydeP"/>
    <property type="match status" value="1"/>
</dbReference>
<evidence type="ECO:0000256" key="8">
    <source>
        <dbReference type="ARBA" id="ARBA00023004"/>
    </source>
</evidence>
<comment type="cofactor">
    <cofactor evidence="2">
        <name>[4Fe-4S] cluster</name>
        <dbReference type="ChEBI" id="CHEBI:49883"/>
    </cofactor>
</comment>
<dbReference type="GO" id="GO:0030151">
    <property type="term" value="F:molybdenum ion binding"/>
    <property type="evidence" value="ECO:0007669"/>
    <property type="project" value="InterPro"/>
</dbReference>
<comment type="cofactor">
    <cofactor evidence="1">
        <name>Mo-bis(molybdopterin guanine dinucleotide)</name>
        <dbReference type="ChEBI" id="CHEBI:60539"/>
    </cofactor>
</comment>
<dbReference type="NCBIfam" id="TIGR01701">
    <property type="entry name" value="Fdhalpha-like"/>
    <property type="match status" value="1"/>
</dbReference>
<dbReference type="PANTHER" id="PTHR43105:SF4">
    <property type="entry name" value="PROTEIN YDEP"/>
    <property type="match status" value="1"/>
</dbReference>
<dbReference type="KEGG" id="ala:BFG52_10390"/>
<evidence type="ECO:0000256" key="2">
    <source>
        <dbReference type="ARBA" id="ARBA00001966"/>
    </source>
</evidence>
<reference evidence="12 13" key="1">
    <citation type="submission" date="2016-08" db="EMBL/GenBank/DDBJ databases">
        <authorList>
            <person name="Seilhamer J.J."/>
        </authorList>
    </citation>
    <scope>NUCLEOTIDE SEQUENCE [LARGE SCALE GENOMIC DNA]</scope>
    <source>
        <strain evidence="12 13">BRTC-1</strain>
    </source>
</reference>
<evidence type="ECO:0000256" key="1">
    <source>
        <dbReference type="ARBA" id="ARBA00001942"/>
    </source>
</evidence>
<dbReference type="RefSeq" id="WP_067559456.1">
    <property type="nucleotide sequence ID" value="NZ_CP016895.1"/>
</dbReference>
<evidence type="ECO:0000256" key="4">
    <source>
        <dbReference type="ARBA" id="ARBA00022485"/>
    </source>
</evidence>
<name>A0A1B2M438_9GAMM</name>
<dbReference type="PANTHER" id="PTHR43105">
    <property type="entry name" value="RESPIRATORY NITRATE REDUCTASE"/>
    <property type="match status" value="1"/>
</dbReference>
<evidence type="ECO:0000256" key="5">
    <source>
        <dbReference type="ARBA" id="ARBA00022505"/>
    </source>
</evidence>
<dbReference type="GO" id="GO:0051539">
    <property type="term" value="F:4 iron, 4 sulfur cluster binding"/>
    <property type="evidence" value="ECO:0007669"/>
    <property type="project" value="UniProtKB-KW"/>
</dbReference>
<comment type="similarity">
    <text evidence="3">Belongs to the prokaryotic molybdopterin-containing oxidoreductase family.</text>
</comment>
<dbReference type="SUPFAM" id="SSF53706">
    <property type="entry name" value="Formate dehydrogenase/DMSO reductase, domains 1-3"/>
    <property type="match status" value="1"/>
</dbReference>
<dbReference type="EMBL" id="CP016895">
    <property type="protein sequence ID" value="AOA59967.1"/>
    <property type="molecule type" value="Genomic_DNA"/>
</dbReference>
<evidence type="ECO:0000256" key="9">
    <source>
        <dbReference type="ARBA" id="ARBA00023014"/>
    </source>
</evidence>
<dbReference type="InterPro" id="IPR009010">
    <property type="entry name" value="Asp_de-COase-like_dom_sf"/>
</dbReference>
<dbReference type="GO" id="GO:0008863">
    <property type="term" value="F:formate dehydrogenase (NAD+) activity"/>
    <property type="evidence" value="ECO:0007669"/>
    <property type="project" value="InterPro"/>
</dbReference>
<keyword evidence="6" id="KW-0479">Metal-binding</keyword>
<accession>A0A1B2M438</accession>
<dbReference type="PIRSF" id="PIRSF000144">
    <property type="entry name" value="CbbBc"/>
    <property type="match status" value="1"/>
</dbReference>
<keyword evidence="8" id="KW-0408">Iron</keyword>
<dbReference type="InterPro" id="IPR006657">
    <property type="entry name" value="MoPterin_dinucl-bd_dom"/>
</dbReference>
<keyword evidence="9" id="KW-0411">Iron-sulfur</keyword>
<sequence length="791" mass="87822">MRHHAIDVDNPNARIEPYTQAAGGWGALLSVARNLKRQNILKKGAISLLNVNQPTGFDCPGCAWPEKKDSHAFNFCENGAKAVAFEATSKYLSNEFFAQHTLRELAEKSDFYLEDLGRLSHPLSYDAAQDRYVAISWDDAFQLIAKHLNALDDPNRAAFYTSGRASNEASFLFQLFVRCFGTNNFPDCSNMCHEATSVALLAAIGLGKGTVTLDDFDHADAVFIFGHNPGTNHPRMLATLREVSRRGGTIVAVNPLKERGLERFQDPQAMMEMVTNQSTPISRYYFQPKVGGDYAVLLGMLKHLQQWDQAALAAGQSSVFDREFIAQHCEGFASMLALVDATPWAEIHEHSGLSPTHLQALAKLYLDAKRVIFCWGMGITQHRHGTLNVHLLANLMLARGQIGKAGAGLCPVRGHSNVQGNRTMGLNELPSTQFLDSLDRVFQIKSPRAHGLAVVESIQAMHDGRVKVFFSLGGNFAAASPDTDFTAQALRHCDLVVNVATKLNRSHLICGQAALLLPCLGRTEIDMQLHGPQAISVEDSMSNVHLSAGQNQPISEHLLSEIDIVARMAEATLGKDHIDWRWYVESYDRIRDAIAEVFSEFHDFNRRVYPPGGFHLEHPANQMQWRTASKKAQFIIAPMASVYADAENQYLATQQQQHYLLMTIRSHDQYNTTIYGLDDRYRGVYGQRRVIFMNPEDIQASAFAEGQWVDIESIYRDQVKRVVQHFKIVAYNIPRGSVAAYYPETNPLVALSSHDPYAKIPASKSIPVILHAGQAAEYTGSAGIADAVLMK</sequence>
<dbReference type="InterPro" id="IPR006656">
    <property type="entry name" value="Mopterin_OxRdtase"/>
</dbReference>